<organism evidence="1 2">
    <name type="scientific">Shimia abyssi</name>
    <dbReference type="NCBI Taxonomy" id="1662395"/>
    <lineage>
        <taxon>Bacteria</taxon>
        <taxon>Pseudomonadati</taxon>
        <taxon>Pseudomonadota</taxon>
        <taxon>Alphaproteobacteria</taxon>
        <taxon>Rhodobacterales</taxon>
        <taxon>Roseobacteraceae</taxon>
    </lineage>
</organism>
<comment type="caution">
    <text evidence="1">The sequence shown here is derived from an EMBL/GenBank/DDBJ whole genome shotgun (WGS) entry which is preliminary data.</text>
</comment>
<dbReference type="AlphaFoldDB" id="A0A2P8FI29"/>
<dbReference type="EMBL" id="PYGJ01000002">
    <property type="protein sequence ID" value="PSL21361.1"/>
    <property type="molecule type" value="Genomic_DNA"/>
</dbReference>
<evidence type="ECO:0000313" key="1">
    <source>
        <dbReference type="EMBL" id="PSL21361.1"/>
    </source>
</evidence>
<gene>
    <name evidence="1" type="ORF">CLV88_102481</name>
</gene>
<keyword evidence="2" id="KW-1185">Reference proteome</keyword>
<proteinExistence type="predicted"/>
<dbReference type="Proteomes" id="UP000240418">
    <property type="component" value="Unassembled WGS sequence"/>
</dbReference>
<protein>
    <submittedName>
        <fullName evidence="1">Uncharacterized protein</fullName>
    </submittedName>
</protein>
<sequence>MPWQENCEDLDDAAQVFQRTRTNPDRLWQTLMPQVQLLGISKTCFKTLENGVLLLWLNKQASQYIWLIWQFSCPQSRIEIFFGFALRQQPGKHGFDWISYNMRLSERNKPGQPIIG</sequence>
<dbReference type="RefSeq" id="WP_165798820.1">
    <property type="nucleotide sequence ID" value="NZ_PYGJ01000002.1"/>
</dbReference>
<accession>A0A2P8FI29</accession>
<name>A0A2P8FI29_9RHOB</name>
<reference evidence="1 2" key="1">
    <citation type="submission" date="2018-03" db="EMBL/GenBank/DDBJ databases">
        <title>Genomic Encyclopedia of Archaeal and Bacterial Type Strains, Phase II (KMG-II): from individual species to whole genera.</title>
        <authorList>
            <person name="Goeker M."/>
        </authorList>
    </citation>
    <scope>NUCLEOTIDE SEQUENCE [LARGE SCALE GENOMIC DNA]</scope>
    <source>
        <strain evidence="1 2">DSM 100673</strain>
    </source>
</reference>
<evidence type="ECO:0000313" key="2">
    <source>
        <dbReference type="Proteomes" id="UP000240418"/>
    </source>
</evidence>